<dbReference type="InterPro" id="IPR000515">
    <property type="entry name" value="MetI-like"/>
</dbReference>
<feature type="transmembrane region" description="Helical" evidence="7">
    <location>
        <begin position="258"/>
        <end position="279"/>
    </location>
</feature>
<feature type="transmembrane region" description="Helical" evidence="7">
    <location>
        <begin position="70"/>
        <end position="91"/>
    </location>
</feature>
<accession>A0A1C1A443</accession>
<dbReference type="AlphaFoldDB" id="A0A1C1A443"/>
<dbReference type="PANTHER" id="PTHR30193">
    <property type="entry name" value="ABC TRANSPORTER PERMEASE PROTEIN"/>
    <property type="match status" value="1"/>
</dbReference>
<dbReference type="EMBL" id="LYPC01000014">
    <property type="protein sequence ID" value="OCT15331.1"/>
    <property type="molecule type" value="Genomic_DNA"/>
</dbReference>
<evidence type="ECO:0000256" key="7">
    <source>
        <dbReference type="RuleBase" id="RU363032"/>
    </source>
</evidence>
<dbReference type="CDD" id="cd06261">
    <property type="entry name" value="TM_PBP2"/>
    <property type="match status" value="1"/>
</dbReference>
<evidence type="ECO:0000256" key="1">
    <source>
        <dbReference type="ARBA" id="ARBA00004651"/>
    </source>
</evidence>
<name>A0A1C1A443_9BACL</name>
<dbReference type="InterPro" id="IPR051393">
    <property type="entry name" value="ABC_transporter_permease"/>
</dbReference>
<keyword evidence="3" id="KW-1003">Cell membrane</keyword>
<dbReference type="GO" id="GO:0055085">
    <property type="term" value="P:transmembrane transport"/>
    <property type="evidence" value="ECO:0007669"/>
    <property type="project" value="InterPro"/>
</dbReference>
<feature type="transmembrane region" description="Helical" evidence="7">
    <location>
        <begin position="103"/>
        <end position="124"/>
    </location>
</feature>
<evidence type="ECO:0000259" key="8">
    <source>
        <dbReference type="PROSITE" id="PS50928"/>
    </source>
</evidence>
<dbReference type="RefSeq" id="WP_065852242.1">
    <property type="nucleotide sequence ID" value="NZ_LYPC01000014.1"/>
</dbReference>
<dbReference type="Pfam" id="PF00528">
    <property type="entry name" value="BPD_transp_1"/>
    <property type="match status" value="1"/>
</dbReference>
<dbReference type="SUPFAM" id="SSF161098">
    <property type="entry name" value="MetI-like"/>
    <property type="match status" value="1"/>
</dbReference>
<evidence type="ECO:0000313" key="10">
    <source>
        <dbReference type="Proteomes" id="UP000093309"/>
    </source>
</evidence>
<comment type="subcellular location">
    <subcellularLocation>
        <location evidence="1 7">Cell membrane</location>
        <topology evidence="1 7">Multi-pass membrane protein</topology>
    </subcellularLocation>
</comment>
<dbReference type="Proteomes" id="UP000093309">
    <property type="component" value="Unassembled WGS sequence"/>
</dbReference>
<dbReference type="InterPro" id="IPR035906">
    <property type="entry name" value="MetI-like_sf"/>
</dbReference>
<dbReference type="PROSITE" id="PS50928">
    <property type="entry name" value="ABC_TM1"/>
    <property type="match status" value="1"/>
</dbReference>
<evidence type="ECO:0000256" key="6">
    <source>
        <dbReference type="ARBA" id="ARBA00023136"/>
    </source>
</evidence>
<feature type="transmembrane region" description="Helical" evidence="7">
    <location>
        <begin position="12"/>
        <end position="35"/>
    </location>
</feature>
<evidence type="ECO:0000313" key="9">
    <source>
        <dbReference type="EMBL" id="OCT15331.1"/>
    </source>
</evidence>
<evidence type="ECO:0000256" key="5">
    <source>
        <dbReference type="ARBA" id="ARBA00022989"/>
    </source>
</evidence>
<dbReference type="GO" id="GO:0005886">
    <property type="term" value="C:plasma membrane"/>
    <property type="evidence" value="ECO:0007669"/>
    <property type="project" value="UniProtKB-SubCell"/>
</dbReference>
<comment type="caution">
    <text evidence="9">The sequence shown here is derived from an EMBL/GenBank/DDBJ whole genome shotgun (WGS) entry which is preliminary data.</text>
</comment>
<evidence type="ECO:0000256" key="4">
    <source>
        <dbReference type="ARBA" id="ARBA00022692"/>
    </source>
</evidence>
<gene>
    <name evidence="9" type="ORF">A8709_14665</name>
</gene>
<reference evidence="10" key="1">
    <citation type="submission" date="2016-05" db="EMBL/GenBank/DDBJ databases">
        <title>Paenibacillus oryzae. sp. nov., isolated from the rice root.</title>
        <authorList>
            <person name="Zhang J."/>
            <person name="Zhang X."/>
        </authorList>
    </citation>
    <scope>NUCLEOTIDE SEQUENCE [LARGE SCALE GENOMIC DNA]</scope>
    <source>
        <strain evidence="10">KCTC13222</strain>
    </source>
</reference>
<keyword evidence="4 7" id="KW-0812">Transmembrane</keyword>
<evidence type="ECO:0000256" key="2">
    <source>
        <dbReference type="ARBA" id="ARBA00022448"/>
    </source>
</evidence>
<evidence type="ECO:0000256" key="3">
    <source>
        <dbReference type="ARBA" id="ARBA00022475"/>
    </source>
</evidence>
<keyword evidence="6 7" id="KW-0472">Membrane</keyword>
<dbReference type="PANTHER" id="PTHR30193:SF37">
    <property type="entry name" value="INNER MEMBRANE ABC TRANSPORTER PERMEASE PROTEIN YCJO"/>
    <property type="match status" value="1"/>
</dbReference>
<keyword evidence="5 7" id="KW-1133">Transmembrane helix</keyword>
<keyword evidence="10" id="KW-1185">Reference proteome</keyword>
<sequence length="290" mass="32788">MKLNKIYPQYLTYIPLGVFLLFFIIPSLVGFYFAFTDWNPFVEGIHFVGLDNFKEIFQNKSLGVAAKNTISFTIITTIFKNGLGLAIAIVLNQQLKTENLLRTIYFMPIILSALVVGLLFNAIFDAHGGVIHRLFMDMGLGNWEPEWLGRRLPALFVINLAEIWRSTGYAVVILLAGLQVIPKDYYEAAMIDGSSVWQRFKHVTIPLLMPAIHINIMLSIIYGLRVFDIVYILTGGGPGHDTETFSTLILNEFAQDRYAQSTAINLIFCLLLVIIAFTYQKFSSKTEVEL</sequence>
<proteinExistence type="inferred from homology"/>
<protein>
    <submittedName>
        <fullName evidence="9">Sugar ABC transporter permease</fullName>
    </submittedName>
</protein>
<dbReference type="Gene3D" id="1.10.3720.10">
    <property type="entry name" value="MetI-like"/>
    <property type="match status" value="1"/>
</dbReference>
<dbReference type="OrthoDB" id="5174895at2"/>
<feature type="transmembrane region" description="Helical" evidence="7">
    <location>
        <begin position="203"/>
        <end position="224"/>
    </location>
</feature>
<feature type="domain" description="ABC transmembrane type-1" evidence="8">
    <location>
        <begin position="66"/>
        <end position="279"/>
    </location>
</feature>
<dbReference type="STRING" id="512399.A8709_14665"/>
<keyword evidence="2 7" id="KW-0813">Transport</keyword>
<organism evidence="9 10">
    <name type="scientific">Paenibacillus pectinilyticus</name>
    <dbReference type="NCBI Taxonomy" id="512399"/>
    <lineage>
        <taxon>Bacteria</taxon>
        <taxon>Bacillati</taxon>
        <taxon>Bacillota</taxon>
        <taxon>Bacilli</taxon>
        <taxon>Bacillales</taxon>
        <taxon>Paenibacillaceae</taxon>
        <taxon>Paenibacillus</taxon>
    </lineage>
</organism>
<comment type="similarity">
    <text evidence="7">Belongs to the binding-protein-dependent transport system permease family.</text>
</comment>